<proteinExistence type="predicted"/>
<dbReference type="AlphaFoldDB" id="A0A0F9A0C1"/>
<sequence>MAKTEVCAGASGAHTKTGVMTLGLHCPGCVSATERIAELEQKAAENEKVFLNANATCGDLRIDLAAMRTLAGELVGLLERFRQRNVAECFCVAAFSAGHEERCTQTEILLTKAKELGVDDEK</sequence>
<reference evidence="1" key="1">
    <citation type="journal article" date="2015" name="Nature">
        <title>Complex archaea that bridge the gap between prokaryotes and eukaryotes.</title>
        <authorList>
            <person name="Spang A."/>
            <person name="Saw J.H."/>
            <person name="Jorgensen S.L."/>
            <person name="Zaremba-Niedzwiedzka K."/>
            <person name="Martijn J."/>
            <person name="Lind A.E."/>
            <person name="van Eijk R."/>
            <person name="Schleper C."/>
            <person name="Guy L."/>
            <person name="Ettema T.J."/>
        </authorList>
    </citation>
    <scope>NUCLEOTIDE SEQUENCE</scope>
</reference>
<name>A0A0F9A0C1_9ZZZZ</name>
<protein>
    <submittedName>
        <fullName evidence="1">Uncharacterized protein</fullName>
    </submittedName>
</protein>
<gene>
    <name evidence="1" type="ORF">LCGC14_2907340</name>
</gene>
<dbReference type="EMBL" id="LAZR01057427">
    <property type="protein sequence ID" value="KKK72094.1"/>
    <property type="molecule type" value="Genomic_DNA"/>
</dbReference>
<evidence type="ECO:0000313" key="1">
    <source>
        <dbReference type="EMBL" id="KKK72094.1"/>
    </source>
</evidence>
<organism evidence="1">
    <name type="scientific">marine sediment metagenome</name>
    <dbReference type="NCBI Taxonomy" id="412755"/>
    <lineage>
        <taxon>unclassified sequences</taxon>
        <taxon>metagenomes</taxon>
        <taxon>ecological metagenomes</taxon>
    </lineage>
</organism>
<accession>A0A0F9A0C1</accession>
<comment type="caution">
    <text evidence="1">The sequence shown here is derived from an EMBL/GenBank/DDBJ whole genome shotgun (WGS) entry which is preliminary data.</text>
</comment>